<name>A0A8H3FEN7_9LECA</name>
<dbReference type="InterPro" id="IPR001810">
    <property type="entry name" value="F-box_dom"/>
</dbReference>
<evidence type="ECO:0000259" key="1">
    <source>
        <dbReference type="PROSITE" id="PS50181"/>
    </source>
</evidence>
<feature type="domain" description="F-box" evidence="1">
    <location>
        <begin position="11"/>
        <end position="67"/>
    </location>
</feature>
<dbReference type="CDD" id="cd09917">
    <property type="entry name" value="F-box_SF"/>
    <property type="match status" value="1"/>
</dbReference>
<proteinExistence type="predicted"/>
<reference evidence="2" key="1">
    <citation type="submission" date="2021-03" db="EMBL/GenBank/DDBJ databases">
        <authorList>
            <person name="Tagirdzhanova G."/>
        </authorList>
    </citation>
    <scope>NUCLEOTIDE SEQUENCE</scope>
</reference>
<sequence length="584" mass="65582">MTDLRTVESVPSPLVRLPPELQLNVFENLSRHHLNRLSQTCKALHAAVLPRLYTRVIICVPQRWSRLESLESLISSNGDGLKHTTELVITVQQDPLRDSQQGSEDNRTQAELLEERNLQFGLPQNSASNALNAFIRLLIVKLPRDKLDAFTWEHGCELDVSTANLLFERQKNSLVEFSCNRYCSSCDISGSVIHGLVDLSIESMNFDKCGSLWAARLLVENAMTLDHLNLGYTTRIAYDYAHDRPSRHDKMSTLFATNVKKVLSDYSDSEPLLHLSLQSLYLSGLDLGSVIQGEMALDIDFNKIVELRLESCSGLNEALYLFTDKADSPKLALGALRDLYLRLDGPDADLINSLDCFLESVRGLTDLQVLIDKTSNVHMIESILKIHGRTLTTLVWEERRGRRTQLDDCTSIFPGKLGNLSAISQHCPFLKVLGIPLDWEAISASDKYHETVIGRYLRRMPNLEVLSIRNLPELKGGISTLLMDYFVQSVAAMFVNVVNKKRKSASFEFIALGAPLHRDVNIGTHHVAHTPVSDLVRFRVYKVDYKHPSPSGLSIVLSEVVNGAALSAEETFPHEHLLEDYWLG</sequence>
<comment type="caution">
    <text evidence="2">The sequence shown here is derived from an EMBL/GenBank/DDBJ whole genome shotgun (WGS) entry which is preliminary data.</text>
</comment>
<dbReference type="Proteomes" id="UP000664534">
    <property type="component" value="Unassembled WGS sequence"/>
</dbReference>
<dbReference type="EMBL" id="CAJPDT010000037">
    <property type="protein sequence ID" value="CAF9924641.1"/>
    <property type="molecule type" value="Genomic_DNA"/>
</dbReference>
<gene>
    <name evidence="2" type="ORF">IMSHALPRED_006241</name>
</gene>
<keyword evidence="3" id="KW-1185">Reference proteome</keyword>
<organism evidence="2 3">
    <name type="scientific">Imshaugia aleurites</name>
    <dbReference type="NCBI Taxonomy" id="172621"/>
    <lineage>
        <taxon>Eukaryota</taxon>
        <taxon>Fungi</taxon>
        <taxon>Dikarya</taxon>
        <taxon>Ascomycota</taxon>
        <taxon>Pezizomycotina</taxon>
        <taxon>Lecanoromycetes</taxon>
        <taxon>OSLEUM clade</taxon>
        <taxon>Lecanoromycetidae</taxon>
        <taxon>Lecanorales</taxon>
        <taxon>Lecanorineae</taxon>
        <taxon>Parmeliaceae</taxon>
        <taxon>Imshaugia</taxon>
    </lineage>
</organism>
<accession>A0A8H3FEN7</accession>
<dbReference type="SUPFAM" id="SSF81383">
    <property type="entry name" value="F-box domain"/>
    <property type="match status" value="1"/>
</dbReference>
<dbReference type="Pfam" id="PF12937">
    <property type="entry name" value="F-box-like"/>
    <property type="match status" value="1"/>
</dbReference>
<protein>
    <recommendedName>
        <fullName evidence="1">F-box domain-containing protein</fullName>
    </recommendedName>
</protein>
<dbReference type="OrthoDB" id="5384871at2759"/>
<dbReference type="AlphaFoldDB" id="A0A8H3FEN7"/>
<evidence type="ECO:0000313" key="2">
    <source>
        <dbReference type="EMBL" id="CAF9924641.1"/>
    </source>
</evidence>
<dbReference type="PROSITE" id="PS50181">
    <property type="entry name" value="FBOX"/>
    <property type="match status" value="1"/>
</dbReference>
<dbReference type="InterPro" id="IPR036047">
    <property type="entry name" value="F-box-like_dom_sf"/>
</dbReference>
<evidence type="ECO:0000313" key="3">
    <source>
        <dbReference type="Proteomes" id="UP000664534"/>
    </source>
</evidence>